<proteinExistence type="predicted"/>
<dbReference type="EMBL" id="BGPR01010209">
    <property type="protein sequence ID" value="GBN44874.1"/>
    <property type="molecule type" value="Genomic_DNA"/>
</dbReference>
<dbReference type="OrthoDB" id="6753549at2759"/>
<evidence type="ECO:0000313" key="1">
    <source>
        <dbReference type="EMBL" id="GBN44874.1"/>
    </source>
</evidence>
<evidence type="ECO:0000313" key="2">
    <source>
        <dbReference type="Proteomes" id="UP000499080"/>
    </source>
</evidence>
<protein>
    <recommendedName>
        <fullName evidence="3">Mos1 transposase HTH domain-containing protein</fullName>
    </recommendedName>
</protein>
<gene>
    <name evidence="1" type="ORF">AVEN_185165_1</name>
</gene>
<reference evidence="1 2" key="1">
    <citation type="journal article" date="2019" name="Sci. Rep.">
        <title>Orb-weaving spider Araneus ventricosus genome elucidates the spidroin gene catalogue.</title>
        <authorList>
            <person name="Kono N."/>
            <person name="Nakamura H."/>
            <person name="Ohtoshi R."/>
            <person name="Moran D.A.P."/>
            <person name="Shinohara A."/>
            <person name="Yoshida Y."/>
            <person name="Fujiwara M."/>
            <person name="Mori M."/>
            <person name="Tomita M."/>
            <person name="Arakawa K."/>
        </authorList>
    </citation>
    <scope>NUCLEOTIDE SEQUENCE [LARGE SCALE GENOMIC DNA]</scope>
</reference>
<accession>A0A4Y2P0J6</accession>
<keyword evidence="2" id="KW-1185">Reference proteome</keyword>
<organism evidence="1 2">
    <name type="scientific">Araneus ventricosus</name>
    <name type="common">Orbweaver spider</name>
    <name type="synonym">Epeira ventricosa</name>
    <dbReference type="NCBI Taxonomy" id="182803"/>
    <lineage>
        <taxon>Eukaryota</taxon>
        <taxon>Metazoa</taxon>
        <taxon>Ecdysozoa</taxon>
        <taxon>Arthropoda</taxon>
        <taxon>Chelicerata</taxon>
        <taxon>Arachnida</taxon>
        <taxon>Araneae</taxon>
        <taxon>Araneomorphae</taxon>
        <taxon>Entelegynae</taxon>
        <taxon>Araneoidea</taxon>
        <taxon>Araneidae</taxon>
        <taxon>Araneus</taxon>
    </lineage>
</organism>
<name>A0A4Y2P0J6_ARAVE</name>
<dbReference type="Proteomes" id="UP000499080">
    <property type="component" value="Unassembled WGS sequence"/>
</dbReference>
<evidence type="ECO:0008006" key="3">
    <source>
        <dbReference type="Google" id="ProtNLM"/>
    </source>
</evidence>
<dbReference type="AlphaFoldDB" id="A0A4Y2P0J6"/>
<comment type="caution">
    <text evidence="1">The sequence shown here is derived from an EMBL/GenBank/DDBJ whole genome shotgun (WGS) entry which is preliminary data.</text>
</comment>
<sequence>MVIELEGCTLEKQRSIVRFLWVKELPSKDVYKDMLFLYMENCSSCLDVNCNIVSKLRDAIRRKRPSLLIRRFLFHHSNGRAHTDGLTKRKKN</sequence>